<feature type="compositionally biased region" description="Polar residues" evidence="1">
    <location>
        <begin position="356"/>
        <end position="373"/>
    </location>
</feature>
<dbReference type="EMBL" id="CAJFCW020000002">
    <property type="protein sequence ID" value="CAG9090537.1"/>
    <property type="molecule type" value="Genomic_DNA"/>
</dbReference>
<evidence type="ECO:0000256" key="1">
    <source>
        <dbReference type="SAM" id="MobiDB-lite"/>
    </source>
</evidence>
<keyword evidence="2" id="KW-1133">Transmembrane helix</keyword>
<sequence>MAELKPAFDSVFPLRLFEYDSSDRQLCITFLQYNLEGSAMGQEAYRLCEYSEPETLAIKNFTFNFGGNTTELKQLFLKFETPIVKMATSEAGVEKLYGAGLPSFIHVTESSDPIYVSLNRSLLVQYCSGTLGTLVIEGGGLGQTDPGKNVTNVDFDLCEKKYGYTKSGHLWLGRGNCRAMNGTLLETVPCPPDMELYLSGRNAYALGATAVENEEETHLILSLKEAPSWGMRNEWIIRIAVIVGVSLGVLFVVGLCVYYFVCQRVPFPPLVYIRKKMGKDKPKTEDISVSVTNEGGKPEKDAISKEEKSKTESKIDKSKTEKSKADKSNKDKSKKEKSIMGRTEMERTKKKDRKSNSSVRSEANPTSAMSQASEKVPSQLIEL</sequence>
<comment type="caution">
    <text evidence="3">The sequence shown here is derived from an EMBL/GenBank/DDBJ whole genome shotgun (WGS) entry which is preliminary data.</text>
</comment>
<feature type="transmembrane region" description="Helical" evidence="2">
    <location>
        <begin position="235"/>
        <end position="261"/>
    </location>
</feature>
<feature type="compositionally biased region" description="Basic and acidic residues" evidence="1">
    <location>
        <begin position="296"/>
        <end position="349"/>
    </location>
</feature>
<dbReference type="EMBL" id="CAJFDH010000002">
    <property type="protein sequence ID" value="CAD5210007.1"/>
    <property type="molecule type" value="Genomic_DNA"/>
</dbReference>
<name>A0A811K3E7_9BILA</name>
<dbReference type="AlphaFoldDB" id="A0A811K3E7"/>
<organism evidence="3 4">
    <name type="scientific">Bursaphelenchus okinawaensis</name>
    <dbReference type="NCBI Taxonomy" id="465554"/>
    <lineage>
        <taxon>Eukaryota</taxon>
        <taxon>Metazoa</taxon>
        <taxon>Ecdysozoa</taxon>
        <taxon>Nematoda</taxon>
        <taxon>Chromadorea</taxon>
        <taxon>Rhabditida</taxon>
        <taxon>Tylenchina</taxon>
        <taxon>Tylenchomorpha</taxon>
        <taxon>Aphelenchoidea</taxon>
        <taxon>Aphelenchoididae</taxon>
        <taxon>Bursaphelenchus</taxon>
    </lineage>
</organism>
<keyword evidence="2" id="KW-0472">Membrane</keyword>
<keyword evidence="4" id="KW-1185">Reference proteome</keyword>
<protein>
    <submittedName>
        <fullName evidence="3">Uncharacterized protein</fullName>
    </submittedName>
</protein>
<reference evidence="3" key="1">
    <citation type="submission" date="2020-09" db="EMBL/GenBank/DDBJ databases">
        <authorList>
            <person name="Kikuchi T."/>
        </authorList>
    </citation>
    <scope>NUCLEOTIDE SEQUENCE</scope>
    <source>
        <strain evidence="3">SH1</strain>
    </source>
</reference>
<accession>A0A811K3E7</accession>
<dbReference type="Proteomes" id="UP000614601">
    <property type="component" value="Unassembled WGS sequence"/>
</dbReference>
<gene>
    <name evidence="3" type="ORF">BOKJ2_LOCUS2972</name>
</gene>
<evidence type="ECO:0000256" key="2">
    <source>
        <dbReference type="SAM" id="Phobius"/>
    </source>
</evidence>
<dbReference type="Proteomes" id="UP000783686">
    <property type="component" value="Unassembled WGS sequence"/>
</dbReference>
<evidence type="ECO:0000313" key="4">
    <source>
        <dbReference type="Proteomes" id="UP000614601"/>
    </source>
</evidence>
<keyword evidence="2" id="KW-0812">Transmembrane</keyword>
<proteinExistence type="predicted"/>
<feature type="region of interest" description="Disordered" evidence="1">
    <location>
        <begin position="283"/>
        <end position="383"/>
    </location>
</feature>
<evidence type="ECO:0000313" key="3">
    <source>
        <dbReference type="EMBL" id="CAD5210007.1"/>
    </source>
</evidence>